<evidence type="ECO:0000256" key="1">
    <source>
        <dbReference type="ARBA" id="ARBA00022723"/>
    </source>
</evidence>
<keyword evidence="2" id="KW-0863">Zinc-finger</keyword>
<proteinExistence type="predicted"/>
<dbReference type="GO" id="GO:0008270">
    <property type="term" value="F:zinc ion binding"/>
    <property type="evidence" value="ECO:0007669"/>
    <property type="project" value="UniProtKB-KW"/>
</dbReference>
<protein>
    <recommendedName>
        <fullName evidence="4">Zinc finger PHD-type domain-containing protein</fullName>
    </recommendedName>
</protein>
<evidence type="ECO:0000313" key="6">
    <source>
        <dbReference type="Proteomes" id="UP000887568"/>
    </source>
</evidence>
<evidence type="ECO:0000313" key="5">
    <source>
        <dbReference type="EnsemblMetazoa" id="XP_038052523.1"/>
    </source>
</evidence>
<dbReference type="Proteomes" id="UP000887568">
    <property type="component" value="Unplaced"/>
</dbReference>
<dbReference type="SUPFAM" id="SSF57903">
    <property type="entry name" value="FYVE/PHD zinc finger"/>
    <property type="match status" value="1"/>
</dbReference>
<dbReference type="InterPro" id="IPR013083">
    <property type="entry name" value="Znf_RING/FYVE/PHD"/>
</dbReference>
<name>A0A913ZL43_PATMI</name>
<dbReference type="SMART" id="SM00249">
    <property type="entry name" value="PHD"/>
    <property type="match status" value="2"/>
</dbReference>
<reference evidence="5" key="1">
    <citation type="submission" date="2022-11" db="UniProtKB">
        <authorList>
            <consortium name="EnsemblMetazoa"/>
        </authorList>
    </citation>
    <scope>IDENTIFICATION</scope>
</reference>
<keyword evidence="3" id="KW-0862">Zinc</keyword>
<evidence type="ECO:0000256" key="3">
    <source>
        <dbReference type="ARBA" id="ARBA00022833"/>
    </source>
</evidence>
<feature type="domain" description="Zinc finger PHD-type" evidence="4">
    <location>
        <begin position="498"/>
        <end position="545"/>
    </location>
</feature>
<keyword evidence="6" id="KW-1185">Reference proteome</keyword>
<keyword evidence="1" id="KW-0479">Metal-binding</keyword>
<dbReference type="Pfam" id="PF20231">
    <property type="entry name" value="DUF6589"/>
    <property type="match status" value="1"/>
</dbReference>
<dbReference type="GeneID" id="119725256"/>
<evidence type="ECO:0000259" key="4">
    <source>
        <dbReference type="SMART" id="SM00249"/>
    </source>
</evidence>
<evidence type="ECO:0000256" key="2">
    <source>
        <dbReference type="ARBA" id="ARBA00022771"/>
    </source>
</evidence>
<dbReference type="OrthoDB" id="6123456at2759"/>
<feature type="domain" description="Zinc finger PHD-type" evidence="4">
    <location>
        <begin position="445"/>
        <end position="491"/>
    </location>
</feature>
<accession>A0A913ZL43</accession>
<dbReference type="InterPro" id="IPR046496">
    <property type="entry name" value="DUF6589"/>
</dbReference>
<dbReference type="InterPro" id="IPR001965">
    <property type="entry name" value="Znf_PHD"/>
</dbReference>
<dbReference type="InterPro" id="IPR011011">
    <property type="entry name" value="Znf_FYVE_PHD"/>
</dbReference>
<sequence length="770" mass="88359">MPLLVAMIQASLPAKLKRAGHNIIEKRLGTILSIIFFTRAPRKYNFVQATLSVELWRQGCTHKLFQTLNRLGITQGLQTARAHVDNIAADHDNCLVQWKTSVESSDNRNHKKAVRRVSQTGDEGYGVCWDNVQINPHCKHQGKDKKAEFLLWALSFACNNRVPTLHLMDTTTIPACQLIPCIIPQHHDYAELKNLMVYLTMKILMQHLPVMDPMKRHVPRRKHQYSTEMCNKSEVVNLGVLEANPASTAGVIQIMQHLHAYVPEPNGQVLPILCSGDGLSVERMVHAKRARVNGESKMHRLQGLVETPQEFHKEILLLQDTVNMLYSGSSIASRGSLAHMKVFYNHRSMSTDVKQNVQHAWDLIEFTTEAYVTMFAKTILNLDTISDVPANFPSTGRMEEKVEYLRRLAEQIVDFCWLAPKKEDIRKVNASAKSSAISPEESYGFCCCDEEKEEPMIQCCSYQCPFSWYHLACVGLDEAPTDDWFCCDDCEVDGTYIYCRCHKRKGGEMIQCALKDACRNQEWYHKSCLSDNTFPEVWYCCDECALETEHDDYVLNYTKALMWRGLNHLARRFAVRHGEGETMKSHWKMDLLEFWSSRHHKYLNIAQQFLTGVSGFLSERLRHDMTWNRVANVHGKEGANIGMDLLNEFLNNEFKDMLLRSRGRYTPKQVQRCAQMSGAFGKQIDRLITDGGLGDLVQGNGSKTRHANKKDVLDFVKEFQKDLLFVYHPGRYHRGFEEYAYSTGIKSPDLLGRKLRKTAEVMDMWKNITD</sequence>
<dbReference type="OMA" id="CIADAPE"/>
<dbReference type="RefSeq" id="XP_038052523.1">
    <property type="nucleotide sequence ID" value="XM_038196595.1"/>
</dbReference>
<dbReference type="Gene3D" id="3.30.40.10">
    <property type="entry name" value="Zinc/RING finger domain, C3HC4 (zinc finger)"/>
    <property type="match status" value="2"/>
</dbReference>
<dbReference type="AlphaFoldDB" id="A0A913ZL43"/>
<organism evidence="5 6">
    <name type="scientific">Patiria miniata</name>
    <name type="common">Bat star</name>
    <name type="synonym">Asterina miniata</name>
    <dbReference type="NCBI Taxonomy" id="46514"/>
    <lineage>
        <taxon>Eukaryota</taxon>
        <taxon>Metazoa</taxon>
        <taxon>Echinodermata</taxon>
        <taxon>Eleutherozoa</taxon>
        <taxon>Asterozoa</taxon>
        <taxon>Asteroidea</taxon>
        <taxon>Valvatacea</taxon>
        <taxon>Valvatida</taxon>
        <taxon>Asterinidae</taxon>
        <taxon>Patiria</taxon>
    </lineage>
</organism>
<dbReference type="EnsemblMetazoa" id="XM_038196595.1">
    <property type="protein sequence ID" value="XP_038052523.1"/>
    <property type="gene ID" value="LOC119725256"/>
</dbReference>